<comment type="caution">
    <text evidence="4">The sequence shown here is derived from an EMBL/GenBank/DDBJ whole genome shotgun (WGS) entry which is preliminary data.</text>
</comment>
<keyword evidence="2" id="KW-1133">Transmembrane helix</keyword>
<evidence type="ECO:0000259" key="3">
    <source>
        <dbReference type="Pfam" id="PF01478"/>
    </source>
</evidence>
<feature type="transmembrane region" description="Helical" evidence="2">
    <location>
        <begin position="6"/>
        <end position="24"/>
    </location>
</feature>
<gene>
    <name evidence="4" type="ORF">HZF24_02960</name>
</gene>
<feature type="transmembrane region" description="Helical" evidence="2">
    <location>
        <begin position="126"/>
        <end position="146"/>
    </location>
</feature>
<keyword evidence="2" id="KW-0472">Membrane</keyword>
<evidence type="ECO:0000256" key="1">
    <source>
        <dbReference type="ARBA" id="ARBA00005801"/>
    </source>
</evidence>
<dbReference type="AlphaFoldDB" id="A0A974BH73"/>
<accession>A0A974BH73</accession>
<dbReference type="PANTHER" id="PTHR30487:SF0">
    <property type="entry name" value="PREPILIN LEADER PEPTIDASE_N-METHYLTRANSFERASE-RELATED"/>
    <property type="match status" value="1"/>
</dbReference>
<evidence type="ECO:0000256" key="2">
    <source>
        <dbReference type="SAM" id="Phobius"/>
    </source>
</evidence>
<keyword evidence="5" id="KW-1185">Reference proteome</keyword>
<dbReference type="Gene3D" id="1.20.120.1220">
    <property type="match status" value="1"/>
</dbReference>
<evidence type="ECO:0000313" key="5">
    <source>
        <dbReference type="Proteomes" id="UP000611629"/>
    </source>
</evidence>
<feature type="domain" description="Prepilin type IV endopeptidase peptidase" evidence="3">
    <location>
        <begin position="11"/>
        <end position="103"/>
    </location>
</feature>
<dbReference type="Proteomes" id="UP000611629">
    <property type="component" value="Unassembled WGS sequence"/>
</dbReference>
<feature type="transmembrane region" description="Helical" evidence="2">
    <location>
        <begin position="36"/>
        <end position="60"/>
    </location>
</feature>
<dbReference type="GO" id="GO:0004190">
    <property type="term" value="F:aspartic-type endopeptidase activity"/>
    <property type="evidence" value="ECO:0007669"/>
    <property type="project" value="InterPro"/>
</dbReference>
<protein>
    <submittedName>
        <fullName evidence="4">Prepilin peptidase</fullName>
    </submittedName>
</protein>
<evidence type="ECO:0000313" key="4">
    <source>
        <dbReference type="EMBL" id="NYB73095.1"/>
    </source>
</evidence>
<keyword evidence="2" id="KW-0812">Transmembrane</keyword>
<dbReference type="PANTHER" id="PTHR30487">
    <property type="entry name" value="TYPE 4 PREPILIN-LIKE PROTEINS LEADER PEPTIDE-PROCESSING ENZYME"/>
    <property type="match status" value="1"/>
</dbReference>
<organism evidence="4 5">
    <name type="scientific">Sedimentibacter hydroxybenzoicus DSM 7310</name>
    <dbReference type="NCBI Taxonomy" id="1123245"/>
    <lineage>
        <taxon>Bacteria</taxon>
        <taxon>Bacillati</taxon>
        <taxon>Bacillota</taxon>
        <taxon>Tissierellia</taxon>
        <taxon>Sedimentibacter</taxon>
    </lineage>
</organism>
<dbReference type="RefSeq" id="WP_179236791.1">
    <property type="nucleotide sequence ID" value="NZ_JACBNQ010000002.1"/>
</dbReference>
<dbReference type="GO" id="GO:0006465">
    <property type="term" value="P:signal peptide processing"/>
    <property type="evidence" value="ECO:0007669"/>
    <property type="project" value="TreeGrafter"/>
</dbReference>
<name>A0A974BH73_SEDHY</name>
<proteinExistence type="inferred from homology"/>
<dbReference type="GO" id="GO:0005886">
    <property type="term" value="C:plasma membrane"/>
    <property type="evidence" value="ECO:0007669"/>
    <property type="project" value="TreeGrafter"/>
</dbReference>
<dbReference type="InterPro" id="IPR050882">
    <property type="entry name" value="Prepilin_peptidase/N-MTase"/>
</dbReference>
<dbReference type="InterPro" id="IPR000045">
    <property type="entry name" value="Prepilin_IV_endopep_pep"/>
</dbReference>
<dbReference type="Pfam" id="PF01478">
    <property type="entry name" value="Peptidase_A24"/>
    <property type="match status" value="1"/>
</dbReference>
<dbReference type="EMBL" id="JACBNQ010000002">
    <property type="protein sequence ID" value="NYB73095.1"/>
    <property type="molecule type" value="Genomic_DNA"/>
</dbReference>
<comment type="similarity">
    <text evidence="1">Belongs to the peptidase A24 family.</text>
</comment>
<feature type="transmembrane region" description="Helical" evidence="2">
    <location>
        <begin position="80"/>
        <end position="106"/>
    </location>
</feature>
<reference evidence="4" key="1">
    <citation type="submission" date="2020-07" db="EMBL/GenBank/DDBJ databases">
        <title>Genomic analysis of a strain of Sedimentibacter Hydroxybenzoicus DSM7310.</title>
        <authorList>
            <person name="Ma S."/>
        </authorList>
    </citation>
    <scope>NUCLEOTIDE SEQUENCE</scope>
    <source>
        <strain evidence="4">DSM 7310</strain>
    </source>
</reference>
<sequence>MEANGIAQAVLFSFLLIVASVWDFQRRIIPDSVCLLIALTGLIDFSPVRLLGVLAVLPLLTAALCKPEGIGGGDIKLTAAAGIVLGFWGCTAGLIFGLTASLLFYLSVQIVRRLQRLESQKASQAALPMAPFLSFGFFIVTIMKIGGNIL</sequence>